<gene>
    <name evidence="1" type="ORF">SAMN05660235_02210</name>
</gene>
<name>A0A1G7MLG1_9FIRM</name>
<dbReference type="RefSeq" id="WP_093690847.1">
    <property type="nucleotide sequence ID" value="NZ_FNBU01000018.1"/>
</dbReference>
<dbReference type="STRING" id="1123285.SAMN05660235_02210"/>
<proteinExistence type="predicted"/>
<dbReference type="Proteomes" id="UP000243333">
    <property type="component" value="Unassembled WGS sequence"/>
</dbReference>
<sequence length="64" mass="7259">MNTIDIIGQIADLKTVDYRNTLAISVLIELLVEKGLFTRQEFAAKAAELEQTSLAEIILKRRLR</sequence>
<evidence type="ECO:0000313" key="2">
    <source>
        <dbReference type="Proteomes" id="UP000243333"/>
    </source>
</evidence>
<reference evidence="2" key="1">
    <citation type="submission" date="2016-10" db="EMBL/GenBank/DDBJ databases">
        <authorList>
            <person name="Varghese N."/>
            <person name="Submissions S."/>
        </authorList>
    </citation>
    <scope>NUCLEOTIDE SEQUENCE [LARGE SCALE GENOMIC DNA]</scope>
    <source>
        <strain evidence="2">DSM 23256</strain>
    </source>
</reference>
<organism evidence="1 2">
    <name type="scientific">Sporolituus thermophilus DSM 23256</name>
    <dbReference type="NCBI Taxonomy" id="1123285"/>
    <lineage>
        <taxon>Bacteria</taxon>
        <taxon>Bacillati</taxon>
        <taxon>Bacillota</taxon>
        <taxon>Negativicutes</taxon>
        <taxon>Selenomonadales</taxon>
        <taxon>Sporomusaceae</taxon>
        <taxon>Sporolituus</taxon>
    </lineage>
</organism>
<dbReference type="EMBL" id="FNBU01000018">
    <property type="protein sequence ID" value="SDF62494.1"/>
    <property type="molecule type" value="Genomic_DNA"/>
</dbReference>
<dbReference type="OrthoDB" id="2991654at2"/>
<evidence type="ECO:0000313" key="1">
    <source>
        <dbReference type="EMBL" id="SDF62494.1"/>
    </source>
</evidence>
<dbReference type="AlphaFoldDB" id="A0A1G7MLG1"/>
<accession>A0A1G7MLG1</accession>
<keyword evidence="2" id="KW-1185">Reference proteome</keyword>
<protein>
    <submittedName>
        <fullName evidence="1">Uncharacterized protein</fullName>
    </submittedName>
</protein>